<evidence type="ECO:0000313" key="2">
    <source>
        <dbReference type="Proteomes" id="UP000037069"/>
    </source>
</evidence>
<accession>A0A0L0CTD1</accession>
<evidence type="ECO:0008006" key="3">
    <source>
        <dbReference type="Google" id="ProtNLM"/>
    </source>
</evidence>
<dbReference type="GO" id="GO:0016620">
    <property type="term" value="F:oxidoreductase activity, acting on the aldehyde or oxo group of donors, NAD or NADP as acceptor"/>
    <property type="evidence" value="ECO:0007669"/>
    <property type="project" value="InterPro"/>
</dbReference>
<dbReference type="Proteomes" id="UP000037069">
    <property type="component" value="Unassembled WGS sequence"/>
</dbReference>
<sequence length="248" mass="27580">MSTALITKELFNEMDFDAPIATKAADTNKGNSSQPTVLIVFANSDINAALYHLNKSLENPFATKAIASVLVQESIKNDFVEKLKQQLKSYPKEAVNNNEHFIKALSTAHKLSAQLISVDQKEANVYAPTLVCDFTHEQLGSTTPSGIVTLHTFRTAKEAIALVNKESLKFSYVSIWHENHSYAYELVTALKSENYFINCYQVPLNGLADNVALGKNYVNLDKSYHYETLQHEGVQKCIVFPIGSIFAN</sequence>
<gene>
    <name evidence="1" type="ORF">FF38_10280</name>
</gene>
<dbReference type="Gene3D" id="3.40.309.10">
    <property type="entry name" value="Aldehyde Dehydrogenase, Chain A, domain 2"/>
    <property type="match status" value="1"/>
</dbReference>
<dbReference type="EMBL" id="JRES01000037">
    <property type="protein sequence ID" value="KNC34659.1"/>
    <property type="molecule type" value="Genomic_DNA"/>
</dbReference>
<dbReference type="SUPFAM" id="SSF53720">
    <property type="entry name" value="ALDH-like"/>
    <property type="match status" value="1"/>
</dbReference>
<name>A0A0L0CTD1_LUCCU</name>
<protein>
    <recommendedName>
        <fullName evidence="3">Aldehyde dehydrogenase domain-containing protein</fullName>
    </recommendedName>
</protein>
<dbReference type="InterPro" id="IPR016163">
    <property type="entry name" value="Ald_DH_C"/>
</dbReference>
<dbReference type="AlphaFoldDB" id="A0A0L0CTD1"/>
<dbReference type="Pfam" id="PF07368">
    <property type="entry name" value="DUF1487"/>
    <property type="match status" value="1"/>
</dbReference>
<dbReference type="OrthoDB" id="310895at2759"/>
<comment type="caution">
    <text evidence="1">The sequence shown here is derived from an EMBL/GenBank/DDBJ whole genome shotgun (WGS) entry which is preliminary data.</text>
</comment>
<reference evidence="1 2" key="1">
    <citation type="journal article" date="2015" name="Nat. Commun.">
        <title>Lucilia cuprina genome unlocks parasitic fly biology to underpin future interventions.</title>
        <authorList>
            <person name="Anstead C.A."/>
            <person name="Korhonen P.K."/>
            <person name="Young N.D."/>
            <person name="Hall R.S."/>
            <person name="Jex A.R."/>
            <person name="Murali S.C."/>
            <person name="Hughes D.S."/>
            <person name="Lee S.F."/>
            <person name="Perry T."/>
            <person name="Stroehlein A.J."/>
            <person name="Ansell B.R."/>
            <person name="Breugelmans B."/>
            <person name="Hofmann A."/>
            <person name="Qu J."/>
            <person name="Dugan S."/>
            <person name="Lee S.L."/>
            <person name="Chao H."/>
            <person name="Dinh H."/>
            <person name="Han Y."/>
            <person name="Doddapaneni H.V."/>
            <person name="Worley K.C."/>
            <person name="Muzny D.M."/>
            <person name="Ioannidis P."/>
            <person name="Waterhouse R.M."/>
            <person name="Zdobnov E.M."/>
            <person name="James P.J."/>
            <person name="Bagnall N.H."/>
            <person name="Kotze A.C."/>
            <person name="Gibbs R.A."/>
            <person name="Richards S."/>
            <person name="Batterham P."/>
            <person name="Gasser R.B."/>
        </authorList>
    </citation>
    <scope>NUCLEOTIDE SEQUENCE [LARGE SCALE GENOMIC DNA]</scope>
    <source>
        <strain evidence="1 2">LS</strain>
        <tissue evidence="1">Full body</tissue>
    </source>
</reference>
<dbReference type="PANTHER" id="PTHR21644">
    <property type="entry name" value="AT02555P-RELATED"/>
    <property type="match status" value="1"/>
</dbReference>
<organism evidence="1 2">
    <name type="scientific">Lucilia cuprina</name>
    <name type="common">Green bottle fly</name>
    <name type="synonym">Australian sheep blowfly</name>
    <dbReference type="NCBI Taxonomy" id="7375"/>
    <lineage>
        <taxon>Eukaryota</taxon>
        <taxon>Metazoa</taxon>
        <taxon>Ecdysozoa</taxon>
        <taxon>Arthropoda</taxon>
        <taxon>Hexapoda</taxon>
        <taxon>Insecta</taxon>
        <taxon>Pterygota</taxon>
        <taxon>Neoptera</taxon>
        <taxon>Endopterygota</taxon>
        <taxon>Diptera</taxon>
        <taxon>Brachycera</taxon>
        <taxon>Muscomorpha</taxon>
        <taxon>Oestroidea</taxon>
        <taxon>Calliphoridae</taxon>
        <taxon>Luciliinae</taxon>
        <taxon>Lucilia</taxon>
    </lineage>
</organism>
<dbReference type="InterPro" id="IPR016161">
    <property type="entry name" value="Ald_DH/histidinol_DH"/>
</dbReference>
<dbReference type="PANTHER" id="PTHR21644:SF0">
    <property type="entry name" value="AT02555P-RELATED"/>
    <property type="match status" value="1"/>
</dbReference>
<dbReference type="InterPro" id="IPR009961">
    <property type="entry name" value="DUF1487"/>
</dbReference>
<proteinExistence type="predicted"/>
<dbReference type="STRING" id="7375.A0A0L0CTD1"/>
<evidence type="ECO:0000313" key="1">
    <source>
        <dbReference type="EMBL" id="KNC34659.1"/>
    </source>
</evidence>
<keyword evidence="2" id="KW-1185">Reference proteome</keyword>